<evidence type="ECO:0000256" key="6">
    <source>
        <dbReference type="HAMAP-Rule" id="MF_00163"/>
    </source>
</evidence>
<dbReference type="Proteomes" id="UP000054770">
    <property type="component" value="Unassembled WGS sequence"/>
</dbReference>
<keyword evidence="5 6" id="KW-0408">Iron</keyword>
<dbReference type="GO" id="GO:0046872">
    <property type="term" value="F:metal ion binding"/>
    <property type="evidence" value="ECO:0007669"/>
    <property type="project" value="UniProtKB-KW"/>
</dbReference>
<dbReference type="PANTHER" id="PTHR10458:SF22">
    <property type="entry name" value="PEPTIDE DEFORMYLASE"/>
    <property type="match status" value="1"/>
</dbReference>
<comment type="function">
    <text evidence="6">Removes the formyl group from the N-terminal Met of newly synthesized proteins. Requires at least a dipeptide for an efficient rate of reaction. N-terminal L-methionine is a prerequisite for activity but the enzyme has broad specificity at other positions.</text>
</comment>
<evidence type="ECO:0000256" key="5">
    <source>
        <dbReference type="ARBA" id="ARBA00023004"/>
    </source>
</evidence>
<evidence type="ECO:0000313" key="8">
    <source>
        <dbReference type="Proteomes" id="UP000054770"/>
    </source>
</evidence>
<dbReference type="EC" id="3.5.1.88" evidence="6"/>
<feature type="active site" evidence="6">
    <location>
        <position position="150"/>
    </location>
</feature>
<dbReference type="GO" id="GO:0006412">
    <property type="term" value="P:translation"/>
    <property type="evidence" value="ECO:0007669"/>
    <property type="project" value="UniProtKB-UniRule"/>
</dbReference>
<evidence type="ECO:0000256" key="4">
    <source>
        <dbReference type="ARBA" id="ARBA00022917"/>
    </source>
</evidence>
<dbReference type="PANTHER" id="PTHR10458">
    <property type="entry name" value="PEPTIDE DEFORMYLASE"/>
    <property type="match status" value="1"/>
</dbReference>
<organism evidence="7 8">
    <name type="scientific">Caballeronia choica</name>
    <dbReference type="NCBI Taxonomy" id="326476"/>
    <lineage>
        <taxon>Bacteria</taxon>
        <taxon>Pseudomonadati</taxon>
        <taxon>Pseudomonadota</taxon>
        <taxon>Betaproteobacteria</taxon>
        <taxon>Burkholderiales</taxon>
        <taxon>Burkholderiaceae</taxon>
        <taxon>Caballeronia</taxon>
    </lineage>
</organism>
<accession>A0A158FHL9</accession>
<sequence length="182" mass="20709">MADFRAPQCAPIIRNMALLKILHYPDKRLNKVAKPVAVVDDRIRKLVADMAETMYSAPGVGLAATQVDVHERVIVIDVSDAHDELQVFINPEIVWESDALKEWEEGCLSVPGIYDFVERQEKVRVKALNEKGESFEIECEGLLAVCIQHEMDHLEGHVFVEYLSQLKQTRIRGKMKKLEKAL</sequence>
<protein>
    <recommendedName>
        <fullName evidence="6">Peptide deformylase</fullName>
        <shortName evidence="6">PDF</shortName>
        <ecNumber evidence="6">3.5.1.88</ecNumber>
    </recommendedName>
    <alternativeName>
        <fullName evidence="6">Polypeptide deformylase</fullName>
    </alternativeName>
</protein>
<evidence type="ECO:0000256" key="3">
    <source>
        <dbReference type="ARBA" id="ARBA00022801"/>
    </source>
</evidence>
<comment type="caution">
    <text evidence="7">The sequence shown here is derived from an EMBL/GenBank/DDBJ whole genome shotgun (WGS) entry which is preliminary data.</text>
</comment>
<dbReference type="Pfam" id="PF01327">
    <property type="entry name" value="Pep_deformylase"/>
    <property type="match status" value="1"/>
</dbReference>
<feature type="binding site" evidence="6">
    <location>
        <position position="107"/>
    </location>
    <ligand>
        <name>Fe cation</name>
        <dbReference type="ChEBI" id="CHEBI:24875"/>
    </ligand>
</feature>
<dbReference type="HAMAP" id="MF_00163">
    <property type="entry name" value="Pep_deformylase"/>
    <property type="match status" value="1"/>
</dbReference>
<evidence type="ECO:0000313" key="7">
    <source>
        <dbReference type="EMBL" id="SAL19113.1"/>
    </source>
</evidence>
<name>A0A158FHL9_9BURK</name>
<dbReference type="SUPFAM" id="SSF56420">
    <property type="entry name" value="Peptide deformylase"/>
    <property type="match status" value="1"/>
</dbReference>
<feature type="binding site" evidence="6">
    <location>
        <position position="149"/>
    </location>
    <ligand>
        <name>Fe cation</name>
        <dbReference type="ChEBI" id="CHEBI:24875"/>
    </ligand>
</feature>
<keyword evidence="8" id="KW-1185">Reference proteome</keyword>
<keyword evidence="2 6" id="KW-0479">Metal-binding</keyword>
<keyword evidence="3 6" id="KW-0378">Hydrolase</keyword>
<dbReference type="InterPro" id="IPR023635">
    <property type="entry name" value="Peptide_deformylase"/>
</dbReference>
<dbReference type="PIRSF" id="PIRSF004749">
    <property type="entry name" value="Pep_def"/>
    <property type="match status" value="1"/>
</dbReference>
<comment type="similarity">
    <text evidence="1 6">Belongs to the polypeptide deformylase family.</text>
</comment>
<comment type="catalytic activity">
    <reaction evidence="6">
        <text>N-terminal N-formyl-L-methionyl-[peptide] + H2O = N-terminal L-methionyl-[peptide] + formate</text>
        <dbReference type="Rhea" id="RHEA:24420"/>
        <dbReference type="Rhea" id="RHEA-COMP:10639"/>
        <dbReference type="Rhea" id="RHEA-COMP:10640"/>
        <dbReference type="ChEBI" id="CHEBI:15377"/>
        <dbReference type="ChEBI" id="CHEBI:15740"/>
        <dbReference type="ChEBI" id="CHEBI:49298"/>
        <dbReference type="ChEBI" id="CHEBI:64731"/>
        <dbReference type="EC" id="3.5.1.88"/>
    </reaction>
</comment>
<dbReference type="Gene3D" id="3.90.45.10">
    <property type="entry name" value="Peptide deformylase"/>
    <property type="match status" value="1"/>
</dbReference>
<dbReference type="NCBIfam" id="NF001159">
    <property type="entry name" value="PRK00150.1-3"/>
    <property type="match status" value="1"/>
</dbReference>
<dbReference type="NCBIfam" id="TIGR00079">
    <property type="entry name" value="pept_deformyl"/>
    <property type="match status" value="1"/>
</dbReference>
<dbReference type="InterPro" id="IPR036821">
    <property type="entry name" value="Peptide_deformylase_sf"/>
</dbReference>
<keyword evidence="4 6" id="KW-0648">Protein biosynthesis</keyword>
<dbReference type="AlphaFoldDB" id="A0A158FHL9"/>
<gene>
    <name evidence="6" type="primary">def</name>
    <name evidence="7" type="ORF">AWB68_00626</name>
</gene>
<dbReference type="EMBL" id="FCON02000004">
    <property type="protein sequence ID" value="SAL19113.1"/>
    <property type="molecule type" value="Genomic_DNA"/>
</dbReference>
<proteinExistence type="inferred from homology"/>
<dbReference type="FunFam" id="3.90.45.10:FF:000001">
    <property type="entry name" value="Peptide deformylase"/>
    <property type="match status" value="1"/>
</dbReference>
<dbReference type="CDD" id="cd00487">
    <property type="entry name" value="Pep_deformylase"/>
    <property type="match status" value="1"/>
</dbReference>
<evidence type="ECO:0000256" key="1">
    <source>
        <dbReference type="ARBA" id="ARBA00010759"/>
    </source>
</evidence>
<feature type="binding site" evidence="6">
    <location>
        <position position="153"/>
    </location>
    <ligand>
        <name>Fe cation</name>
        <dbReference type="ChEBI" id="CHEBI:24875"/>
    </ligand>
</feature>
<evidence type="ECO:0000256" key="2">
    <source>
        <dbReference type="ARBA" id="ARBA00022723"/>
    </source>
</evidence>
<dbReference type="PRINTS" id="PR01576">
    <property type="entry name" value="PDEFORMYLASE"/>
</dbReference>
<comment type="cofactor">
    <cofactor evidence="6">
        <name>Fe(2+)</name>
        <dbReference type="ChEBI" id="CHEBI:29033"/>
    </cofactor>
    <text evidence="6">Binds 1 Fe(2+) ion.</text>
</comment>
<reference evidence="7" key="1">
    <citation type="submission" date="2016-01" db="EMBL/GenBank/DDBJ databases">
        <authorList>
            <person name="Peeters C."/>
        </authorList>
    </citation>
    <scope>NUCLEOTIDE SEQUENCE [LARGE SCALE GENOMIC DNA]</scope>
    <source>
        <strain evidence="7">LMG 22940</strain>
    </source>
</reference>
<dbReference type="GO" id="GO:0042586">
    <property type="term" value="F:peptide deformylase activity"/>
    <property type="evidence" value="ECO:0007669"/>
    <property type="project" value="UniProtKB-UniRule"/>
</dbReference>